<feature type="region of interest" description="Disordered" evidence="6">
    <location>
        <begin position="484"/>
        <end position="504"/>
    </location>
</feature>
<dbReference type="SMART" id="SM00356">
    <property type="entry name" value="ZnF_C3H1"/>
    <property type="match status" value="2"/>
</dbReference>
<dbReference type="PANTHER" id="PTHR12547">
    <property type="entry name" value="CCCH ZINC FINGER/TIS11-RELATED"/>
    <property type="match status" value="1"/>
</dbReference>
<evidence type="ECO:0000256" key="2">
    <source>
        <dbReference type="ARBA" id="ARBA00022737"/>
    </source>
</evidence>
<feature type="domain" description="C3H1-type" evidence="7">
    <location>
        <begin position="405"/>
        <end position="439"/>
    </location>
</feature>
<protein>
    <submittedName>
        <fullName evidence="9">C3H1-type domain-containing protein</fullName>
    </submittedName>
</protein>
<dbReference type="GO" id="GO:0051252">
    <property type="term" value="P:regulation of RNA metabolic process"/>
    <property type="evidence" value="ECO:0007669"/>
    <property type="project" value="UniProtKB-ARBA"/>
</dbReference>
<dbReference type="AlphaFoldDB" id="A0A914HX43"/>
<accession>A0A914HX43</accession>
<dbReference type="GO" id="GO:0010468">
    <property type="term" value="P:regulation of gene expression"/>
    <property type="evidence" value="ECO:0007669"/>
    <property type="project" value="UniProtKB-ARBA"/>
</dbReference>
<keyword evidence="4 5" id="KW-0862">Zinc</keyword>
<feature type="compositionally biased region" description="Low complexity" evidence="6">
    <location>
        <begin position="486"/>
        <end position="504"/>
    </location>
</feature>
<dbReference type="GO" id="GO:0043186">
    <property type="term" value="C:P granule"/>
    <property type="evidence" value="ECO:0007669"/>
    <property type="project" value="UniProtKB-ARBA"/>
</dbReference>
<evidence type="ECO:0000256" key="1">
    <source>
        <dbReference type="ARBA" id="ARBA00022723"/>
    </source>
</evidence>
<dbReference type="InterPro" id="IPR036855">
    <property type="entry name" value="Znf_CCCH_sf"/>
</dbReference>
<evidence type="ECO:0000256" key="6">
    <source>
        <dbReference type="SAM" id="MobiDB-lite"/>
    </source>
</evidence>
<dbReference type="WBParaSite" id="Gr19_v10_g5466.t1">
    <property type="protein sequence ID" value="Gr19_v10_g5466.t1"/>
    <property type="gene ID" value="Gr19_v10_g5466"/>
</dbReference>
<evidence type="ECO:0000313" key="8">
    <source>
        <dbReference type="Proteomes" id="UP000887572"/>
    </source>
</evidence>
<feature type="compositionally biased region" description="Basic and acidic residues" evidence="6">
    <location>
        <begin position="376"/>
        <end position="388"/>
    </location>
</feature>
<feature type="region of interest" description="Disordered" evidence="6">
    <location>
        <begin position="148"/>
        <end position="175"/>
    </location>
</feature>
<evidence type="ECO:0000313" key="9">
    <source>
        <dbReference type="WBParaSite" id="Gr19_v10_g5466.t1"/>
    </source>
</evidence>
<dbReference type="Pfam" id="PF00642">
    <property type="entry name" value="zf-CCCH"/>
    <property type="match status" value="1"/>
</dbReference>
<feature type="domain" description="C3H1-type" evidence="7">
    <location>
        <begin position="448"/>
        <end position="476"/>
    </location>
</feature>
<dbReference type="PROSITE" id="PS50103">
    <property type="entry name" value="ZF_C3H1"/>
    <property type="match status" value="2"/>
</dbReference>
<dbReference type="Proteomes" id="UP000887572">
    <property type="component" value="Unplaced"/>
</dbReference>
<dbReference type="InterPro" id="IPR000571">
    <property type="entry name" value="Znf_CCCH"/>
</dbReference>
<keyword evidence="3 5" id="KW-0863">Zinc-finger</keyword>
<feature type="region of interest" description="Disordered" evidence="6">
    <location>
        <begin position="354"/>
        <end position="400"/>
    </location>
</feature>
<keyword evidence="1 5" id="KW-0479">Metal-binding</keyword>
<name>A0A914HX43_GLORO</name>
<dbReference type="InterPro" id="IPR045877">
    <property type="entry name" value="ZFP36-like"/>
</dbReference>
<proteinExistence type="predicted"/>
<keyword evidence="8" id="KW-1185">Reference proteome</keyword>
<feature type="zinc finger region" description="C3H1-type" evidence="5">
    <location>
        <begin position="448"/>
        <end position="476"/>
    </location>
</feature>
<evidence type="ECO:0000256" key="5">
    <source>
        <dbReference type="PROSITE-ProRule" id="PRU00723"/>
    </source>
</evidence>
<dbReference type="GO" id="GO:0008270">
    <property type="term" value="F:zinc ion binding"/>
    <property type="evidence" value="ECO:0007669"/>
    <property type="project" value="UniProtKB-KW"/>
</dbReference>
<organism evidence="8 9">
    <name type="scientific">Globodera rostochiensis</name>
    <name type="common">Golden nematode worm</name>
    <name type="synonym">Heterodera rostochiensis</name>
    <dbReference type="NCBI Taxonomy" id="31243"/>
    <lineage>
        <taxon>Eukaryota</taxon>
        <taxon>Metazoa</taxon>
        <taxon>Ecdysozoa</taxon>
        <taxon>Nematoda</taxon>
        <taxon>Chromadorea</taxon>
        <taxon>Rhabditida</taxon>
        <taxon>Tylenchina</taxon>
        <taxon>Tylenchomorpha</taxon>
        <taxon>Tylenchoidea</taxon>
        <taxon>Heteroderidae</taxon>
        <taxon>Heteroderinae</taxon>
        <taxon>Globodera</taxon>
    </lineage>
</organism>
<dbReference type="GO" id="GO:0003729">
    <property type="term" value="F:mRNA binding"/>
    <property type="evidence" value="ECO:0007669"/>
    <property type="project" value="InterPro"/>
</dbReference>
<dbReference type="SUPFAM" id="SSF90229">
    <property type="entry name" value="CCCH zinc finger"/>
    <property type="match status" value="2"/>
</dbReference>
<dbReference type="Gene3D" id="4.10.1000.10">
    <property type="entry name" value="Zinc finger, CCCH-type"/>
    <property type="match status" value="2"/>
</dbReference>
<evidence type="ECO:0000256" key="3">
    <source>
        <dbReference type="ARBA" id="ARBA00022771"/>
    </source>
</evidence>
<dbReference type="FunFam" id="4.10.1000.10:FF:000003">
    <property type="entry name" value="Zinc finger CCCH domain-containing protein"/>
    <property type="match status" value="1"/>
</dbReference>
<feature type="compositionally biased region" description="Acidic residues" evidence="6">
    <location>
        <begin position="148"/>
        <end position="170"/>
    </location>
</feature>
<reference evidence="9" key="1">
    <citation type="submission" date="2022-11" db="UniProtKB">
        <authorList>
            <consortium name="WormBaseParasite"/>
        </authorList>
    </citation>
    <scope>IDENTIFICATION</scope>
</reference>
<feature type="zinc finger region" description="C3H1-type" evidence="5">
    <location>
        <begin position="405"/>
        <end position="439"/>
    </location>
</feature>
<evidence type="ECO:0000259" key="7">
    <source>
        <dbReference type="PROSITE" id="PS50103"/>
    </source>
</evidence>
<dbReference type="SUPFAM" id="SSF57997">
    <property type="entry name" value="Tropomyosin"/>
    <property type="match status" value="1"/>
</dbReference>
<keyword evidence="2" id="KW-0677">Repeat</keyword>
<sequence length="504" mass="57732">MKFWVYEMSHLCSIPNECPERQLGGQVLKKTNSSLLDGKHREIRELKSQLNRSKETNKMMNQSIIHLQQQLHLLTQKLDDEEKRANILAKNYGDTQKKLARAEVRLLHVQRTVQELEAENFELSNELEGWRNKKHSSVALDDGFEVWDNDEENKTDDEEEMRELEEEGDEQEKGEVRMELLQREIDNLLTDSGTYLSCSYNTLCSGKEYQQLNGTNGEYKKAEWDDSMAPSFDVFAGFSPFIKAFPSRSQSESKPMNSFAISTKAPTATNALYNYSHNGKEYQQLNGTNGEYKKAEWDESMTPSFDVFTGFSPFIKASLSRSQSESKPTNSFANIAAKPPTATNTLYNYNQQSRTITPQTPVMPKKIPPTSQNEHSQQKRSDKIKNSETKAAGGNDEEKSTNNYLRKTQFCLFWKAYINGKSRTKCRNGSKCNYAHGEKELRKLDPYYFKTRLCEFWNSDEPCPYGDGCNFAHGPDELRQMEVKGPKSVAKVPSSSSNNRQRTP</sequence>
<evidence type="ECO:0000256" key="4">
    <source>
        <dbReference type="ARBA" id="ARBA00022833"/>
    </source>
</evidence>